<dbReference type="PANTHER" id="PTHR43317:SF1">
    <property type="entry name" value="THERMOSPERMINE SYNTHASE ACAULIS5"/>
    <property type="match status" value="1"/>
</dbReference>
<reference evidence="7 8" key="1">
    <citation type="submission" date="2015-04" db="EMBL/GenBank/DDBJ databases">
        <title>Draft Genome Sequence of the Novel Agar-Digesting Marine Bacterium Q1.</title>
        <authorList>
            <person name="Li Y."/>
            <person name="Li D."/>
            <person name="Chen G."/>
            <person name="Du Z."/>
        </authorList>
    </citation>
    <scope>NUCLEOTIDE SEQUENCE [LARGE SCALE GENOMIC DNA]</scope>
    <source>
        <strain evidence="7 8">Q1</strain>
    </source>
</reference>
<feature type="domain" description="PABS" evidence="6">
    <location>
        <begin position="84"/>
        <end position="259"/>
    </location>
</feature>
<evidence type="ECO:0000256" key="3">
    <source>
        <dbReference type="ARBA" id="ARBA00023115"/>
    </source>
</evidence>
<evidence type="ECO:0000259" key="6">
    <source>
        <dbReference type="PROSITE" id="PS51006"/>
    </source>
</evidence>
<dbReference type="NCBIfam" id="NF037959">
    <property type="entry name" value="MFS_SpdSyn"/>
    <property type="match status" value="1"/>
</dbReference>
<dbReference type="CDD" id="cd02440">
    <property type="entry name" value="AdoMet_MTases"/>
    <property type="match status" value="1"/>
</dbReference>
<dbReference type="Gene3D" id="3.40.50.150">
    <property type="entry name" value="Vaccinia Virus protein VP39"/>
    <property type="match status" value="1"/>
</dbReference>
<keyword evidence="5" id="KW-0732">Signal</keyword>
<evidence type="ECO:0000256" key="2">
    <source>
        <dbReference type="ARBA" id="ARBA00022679"/>
    </source>
</evidence>
<keyword evidence="3 4" id="KW-0620">Polyamine biosynthesis</keyword>
<accession>A0A0J8GST1</accession>
<dbReference type="GO" id="GO:0016740">
    <property type="term" value="F:transferase activity"/>
    <property type="evidence" value="ECO:0007669"/>
    <property type="project" value="UniProtKB-UniRule"/>
</dbReference>
<protein>
    <recommendedName>
        <fullName evidence="6">PABS domain-containing protein</fullName>
    </recommendedName>
</protein>
<organism evidence="7 8">
    <name type="scientific">Catenovulum maritimum</name>
    <dbReference type="NCBI Taxonomy" id="1513271"/>
    <lineage>
        <taxon>Bacteria</taxon>
        <taxon>Pseudomonadati</taxon>
        <taxon>Pseudomonadota</taxon>
        <taxon>Gammaproteobacteria</taxon>
        <taxon>Alteromonadales</taxon>
        <taxon>Alteromonadaceae</taxon>
        <taxon>Catenovulum</taxon>
    </lineage>
</organism>
<dbReference type="InterPro" id="IPR029063">
    <property type="entry name" value="SAM-dependent_MTases_sf"/>
</dbReference>
<feature type="chain" id="PRO_5005298507" description="PABS domain-containing protein" evidence="5">
    <location>
        <begin position="21"/>
        <end position="291"/>
    </location>
</feature>
<evidence type="ECO:0000256" key="1">
    <source>
        <dbReference type="ARBA" id="ARBA00007867"/>
    </source>
</evidence>
<evidence type="ECO:0000256" key="4">
    <source>
        <dbReference type="PROSITE-ProRule" id="PRU00354"/>
    </source>
</evidence>
<dbReference type="PANTHER" id="PTHR43317">
    <property type="entry name" value="THERMOSPERMINE SYNTHASE ACAULIS5"/>
    <property type="match status" value="1"/>
</dbReference>
<feature type="signal peptide" evidence="5">
    <location>
        <begin position="1"/>
        <end position="20"/>
    </location>
</feature>
<keyword evidence="2 4" id="KW-0808">Transferase</keyword>
<keyword evidence="8" id="KW-1185">Reference proteome</keyword>
<dbReference type="PROSITE" id="PS51006">
    <property type="entry name" value="PABS_2"/>
    <property type="match status" value="1"/>
</dbReference>
<evidence type="ECO:0000313" key="8">
    <source>
        <dbReference type="Proteomes" id="UP000037600"/>
    </source>
</evidence>
<dbReference type="SUPFAM" id="SSF53335">
    <property type="entry name" value="S-adenosyl-L-methionine-dependent methyltransferases"/>
    <property type="match status" value="1"/>
</dbReference>
<dbReference type="Pfam" id="PF01564">
    <property type="entry name" value="Spermine_synth"/>
    <property type="match status" value="1"/>
</dbReference>
<comment type="similarity">
    <text evidence="1">Belongs to the spermidine/spermine synthase family.</text>
</comment>
<gene>
    <name evidence="7" type="ORF">XM47_14680</name>
</gene>
<name>A0A0J8GST1_9ALTE</name>
<sequence>MRYSIILMAISFMFSLSANAKEIHKERSIYRNVVITEKDQIRCMRFETRRKKVSNQTCIDLSDKQKLVFEYTQGILAGLAIQTKPSRVLILGLGGGTLSNTINQISPTTEIIAVDIDPVVVKLAKRYFDYKENEQVKTVIQDGRVYVKRALLKQEKFDWIILDAFNGDYIPEHMMTKEFLSEVKGLLTNEGIISANTFSSSELYHYESVTYQNVFNQLKIFKAPTKGNRVIFACNCDKLTFPEKIPLTLENHFSIYSMKYLNIVSQINDKVDWNLDSPMLTDQYSPANLLK</sequence>
<dbReference type="InterPro" id="IPR030374">
    <property type="entry name" value="PABS"/>
</dbReference>
<dbReference type="AlphaFoldDB" id="A0A0J8GST1"/>
<evidence type="ECO:0000313" key="7">
    <source>
        <dbReference type="EMBL" id="KMT64344.1"/>
    </source>
</evidence>
<dbReference type="Proteomes" id="UP000037600">
    <property type="component" value="Unassembled WGS sequence"/>
</dbReference>
<dbReference type="EMBL" id="LAZL01000026">
    <property type="protein sequence ID" value="KMT64344.1"/>
    <property type="molecule type" value="Genomic_DNA"/>
</dbReference>
<dbReference type="STRING" id="1513271.XM47_14680"/>
<dbReference type="OrthoDB" id="9761985at2"/>
<dbReference type="PATRIC" id="fig|1513271.3.peg.3021"/>
<dbReference type="RefSeq" id="WP_048694083.1">
    <property type="nucleotide sequence ID" value="NZ_KQ130498.1"/>
</dbReference>
<feature type="active site" description="Proton acceptor" evidence="4">
    <location>
        <position position="163"/>
    </location>
</feature>
<evidence type="ECO:0000256" key="5">
    <source>
        <dbReference type="SAM" id="SignalP"/>
    </source>
</evidence>
<dbReference type="GO" id="GO:0006596">
    <property type="term" value="P:polyamine biosynthetic process"/>
    <property type="evidence" value="ECO:0007669"/>
    <property type="project" value="UniProtKB-UniRule"/>
</dbReference>
<proteinExistence type="inferred from homology"/>
<comment type="caution">
    <text evidence="7">The sequence shown here is derived from an EMBL/GenBank/DDBJ whole genome shotgun (WGS) entry which is preliminary data.</text>
</comment>